<dbReference type="Proteomes" id="UP000245754">
    <property type="component" value="Unassembled WGS sequence"/>
</dbReference>
<dbReference type="PRINTS" id="PR00039">
    <property type="entry name" value="HTHLYSR"/>
</dbReference>
<dbReference type="Pfam" id="PF00126">
    <property type="entry name" value="HTH_1"/>
    <property type="match status" value="1"/>
</dbReference>
<dbReference type="InterPro" id="IPR000847">
    <property type="entry name" value="LysR_HTH_N"/>
</dbReference>
<dbReference type="PANTHER" id="PTHR30126:SF2">
    <property type="entry name" value="HTH-TYPE TRANSCRIPTIONAL REGULATOR YJIE"/>
    <property type="match status" value="1"/>
</dbReference>
<dbReference type="PROSITE" id="PS50931">
    <property type="entry name" value="HTH_LYSR"/>
    <property type="match status" value="1"/>
</dbReference>
<dbReference type="EMBL" id="QGGT01000001">
    <property type="protein sequence ID" value="PWK38513.1"/>
    <property type="molecule type" value="Genomic_DNA"/>
</dbReference>
<dbReference type="InterPro" id="IPR036388">
    <property type="entry name" value="WH-like_DNA-bd_sf"/>
</dbReference>
<keyword evidence="2" id="KW-0805">Transcription regulation</keyword>
<accession>A0A316F4F9</accession>
<dbReference type="GO" id="GO:0003700">
    <property type="term" value="F:DNA-binding transcription factor activity"/>
    <property type="evidence" value="ECO:0007669"/>
    <property type="project" value="InterPro"/>
</dbReference>
<sequence length="324" mass="36220">MEIKWLEDFVSLAETHSFSRSAELRHVTQPAFSRRIQSLEAWVGTELIDRSSYPTSLTPAGKVFYEQALAMLAQVSETRALMRGQRSANAQVLEFAVPHTLSLTFFPEWLKALERQLGTLPCRLRALNVHDAVLTLVEGGCDLVMVYHHPRQAIQLDPAHYDMLVLGTERLSPYSVPDATGRPLYRLPGTDKKPVPFLSYTPNAFLGRMVDMLLAEAAADGLKLDKCYETDMAEALKVMALAGHGMAFLPESAVRDDVQQGRLVRAEGGRGLPQSIDMEIRLYRERPGENNHERRGGQSRRKRQLVEQVWSTLLATPGVQAAPD</sequence>
<dbReference type="RefSeq" id="WP_109582094.1">
    <property type="nucleotide sequence ID" value="NZ_CAJPUX010000001.1"/>
</dbReference>
<protein>
    <submittedName>
        <fullName evidence="5">DNA-binding transcriptional LysR family regulator</fullName>
    </submittedName>
</protein>
<comment type="similarity">
    <text evidence="1">Belongs to the LysR transcriptional regulatory family.</text>
</comment>
<comment type="caution">
    <text evidence="5">The sequence shown here is derived from an EMBL/GenBank/DDBJ whole genome shotgun (WGS) entry which is preliminary data.</text>
</comment>
<reference evidence="5 6" key="1">
    <citation type="submission" date="2018-05" db="EMBL/GenBank/DDBJ databases">
        <title>Genomic Encyclopedia of Type Strains, Phase IV (KMG-V): Genome sequencing to study the core and pangenomes of soil and plant-associated prokaryotes.</title>
        <authorList>
            <person name="Whitman W."/>
        </authorList>
    </citation>
    <scope>NUCLEOTIDE SEQUENCE [LARGE SCALE GENOMIC DNA]</scope>
    <source>
        <strain evidence="5 6">SLV-132</strain>
    </source>
</reference>
<gene>
    <name evidence="5" type="ORF">C7419_1012411</name>
</gene>
<evidence type="ECO:0000256" key="2">
    <source>
        <dbReference type="ARBA" id="ARBA00023015"/>
    </source>
</evidence>
<dbReference type="OrthoDB" id="8715249at2"/>
<evidence type="ECO:0000313" key="6">
    <source>
        <dbReference type="Proteomes" id="UP000245754"/>
    </source>
</evidence>
<dbReference type="Gene3D" id="1.10.10.10">
    <property type="entry name" value="Winged helix-like DNA-binding domain superfamily/Winged helix DNA-binding domain"/>
    <property type="match status" value="1"/>
</dbReference>
<keyword evidence="3 5" id="KW-0238">DNA-binding</keyword>
<keyword evidence="4" id="KW-0804">Transcription</keyword>
<evidence type="ECO:0000313" key="5">
    <source>
        <dbReference type="EMBL" id="PWK38513.1"/>
    </source>
</evidence>
<evidence type="ECO:0000256" key="4">
    <source>
        <dbReference type="ARBA" id="ARBA00023163"/>
    </source>
</evidence>
<dbReference type="GeneID" id="98339050"/>
<evidence type="ECO:0000256" key="1">
    <source>
        <dbReference type="ARBA" id="ARBA00009437"/>
    </source>
</evidence>
<dbReference type="SUPFAM" id="SSF53850">
    <property type="entry name" value="Periplasmic binding protein-like II"/>
    <property type="match status" value="1"/>
</dbReference>
<dbReference type="InterPro" id="IPR036390">
    <property type="entry name" value="WH_DNA-bd_sf"/>
</dbReference>
<dbReference type="Pfam" id="PF03466">
    <property type="entry name" value="LysR_substrate"/>
    <property type="match status" value="1"/>
</dbReference>
<dbReference type="AlphaFoldDB" id="A0A316F4F9"/>
<dbReference type="InterPro" id="IPR005119">
    <property type="entry name" value="LysR_subst-bd"/>
</dbReference>
<organism evidence="5 6">
    <name type="scientific">Cupriavidus plantarum</name>
    <dbReference type="NCBI Taxonomy" id="942865"/>
    <lineage>
        <taxon>Bacteria</taxon>
        <taxon>Pseudomonadati</taxon>
        <taxon>Pseudomonadota</taxon>
        <taxon>Betaproteobacteria</taxon>
        <taxon>Burkholderiales</taxon>
        <taxon>Burkholderiaceae</taxon>
        <taxon>Cupriavidus</taxon>
    </lineage>
</organism>
<dbReference type="Gene3D" id="3.40.190.10">
    <property type="entry name" value="Periplasmic binding protein-like II"/>
    <property type="match status" value="2"/>
</dbReference>
<dbReference type="GO" id="GO:0000976">
    <property type="term" value="F:transcription cis-regulatory region binding"/>
    <property type="evidence" value="ECO:0007669"/>
    <property type="project" value="TreeGrafter"/>
</dbReference>
<dbReference type="FunFam" id="1.10.10.10:FF:000001">
    <property type="entry name" value="LysR family transcriptional regulator"/>
    <property type="match status" value="1"/>
</dbReference>
<dbReference type="CDD" id="cd05466">
    <property type="entry name" value="PBP2_LTTR_substrate"/>
    <property type="match status" value="1"/>
</dbReference>
<proteinExistence type="inferred from homology"/>
<name>A0A316F4F9_9BURK</name>
<dbReference type="SUPFAM" id="SSF46785">
    <property type="entry name" value="Winged helix' DNA-binding domain"/>
    <property type="match status" value="1"/>
</dbReference>
<dbReference type="PANTHER" id="PTHR30126">
    <property type="entry name" value="HTH-TYPE TRANSCRIPTIONAL REGULATOR"/>
    <property type="match status" value="1"/>
</dbReference>
<evidence type="ECO:0000256" key="3">
    <source>
        <dbReference type="ARBA" id="ARBA00023125"/>
    </source>
</evidence>
<keyword evidence="6" id="KW-1185">Reference proteome</keyword>